<sequence length="749" mass="84563">MQRSLRPSLHIAEQAKNELPGFSARVGCSGQIPPTAESPPPISALLVWDKRRPADLGGHIALPPCKEPTRPQLSRTANSSPGTQAQDRGGSSITPMVLCPSMIGSQKKILRYTGRAAVCGRFRVRRFDDAEKKKLLQAASYAGRRIVKTTHAEASASSGTTCVPNVIDREKHRENLERDTCNARDIQEKLLLETLEKHQNTEYGLKYNFQNLRDVSSFQKQHPLTQYTDYKDYLQRTSQGEENVLVQGRPSALVATAGTSGNRSMVPISHKSAAERFHQAYFVCPVEGRAKYCSAQVPGKVREAQHLRTAVFCFALNRAEKERLRRSRNKKRTSAYEDGRRRTSTPIGPKQNWDCPWGTAVYLEIINNTFPGALEKGFKFTFPPIAAHSDAGIPIIPCPSTFSSSFLKDFSCPPVPVHPTMSYHEILYTKLLFSLRDPDINMLEANFFWLLRYMFSILEDSWESLVTDIQKGRLSTELKVPLEIRKQIEDMLVPDALRASELRSQLQKGFNGIVKRLWPKLQVILAMESGGSDLDHQILQDGVCHGIPVYSPIYCTAEGLNGVNIWPREDVPRYVLCPRSVFFEFIPVDISDQEQPTTLCIQDVSADNAYELVITNRNGLYRYRLGDVVQVTGFHNQSPIVTFLYRKSQTLNVRGERISERDFYKTLRSTVNMWSGAALLNYCCLESTVLGPLSGGSDPHYEVFVALKGVRNLTEDQRYKVCHNDLFLFLTFMLDIPVQCKIYKHTQLS</sequence>
<dbReference type="EMBL" id="CAUEEQ010000658">
    <property type="protein sequence ID" value="CAJ0917525.1"/>
    <property type="molecule type" value="Genomic_DNA"/>
</dbReference>
<evidence type="ECO:0000259" key="2">
    <source>
        <dbReference type="Pfam" id="PF23571"/>
    </source>
</evidence>
<reference evidence="3" key="1">
    <citation type="submission" date="2023-07" db="EMBL/GenBank/DDBJ databases">
        <authorList>
            <person name="Stuckert A."/>
        </authorList>
    </citation>
    <scope>NUCLEOTIDE SEQUENCE</scope>
</reference>
<gene>
    <name evidence="3" type="ORF">RIMI_LOCUS540010</name>
</gene>
<dbReference type="InterPro" id="IPR055377">
    <property type="entry name" value="GH3_M"/>
</dbReference>
<feature type="domain" description="GH3 middle" evidence="2">
    <location>
        <begin position="574"/>
        <end position="646"/>
    </location>
</feature>
<feature type="compositionally biased region" description="Polar residues" evidence="1">
    <location>
        <begin position="71"/>
        <end position="93"/>
    </location>
</feature>
<dbReference type="PANTHER" id="PTHR31901">
    <property type="entry name" value="GH3 DOMAIN-CONTAINING PROTEIN"/>
    <property type="match status" value="1"/>
</dbReference>
<evidence type="ECO:0000313" key="4">
    <source>
        <dbReference type="Proteomes" id="UP001176940"/>
    </source>
</evidence>
<evidence type="ECO:0000256" key="1">
    <source>
        <dbReference type="SAM" id="MobiDB-lite"/>
    </source>
</evidence>
<dbReference type="Proteomes" id="UP001176940">
    <property type="component" value="Unassembled WGS sequence"/>
</dbReference>
<organism evidence="3 4">
    <name type="scientific">Ranitomeya imitator</name>
    <name type="common">mimic poison frog</name>
    <dbReference type="NCBI Taxonomy" id="111125"/>
    <lineage>
        <taxon>Eukaryota</taxon>
        <taxon>Metazoa</taxon>
        <taxon>Chordata</taxon>
        <taxon>Craniata</taxon>
        <taxon>Vertebrata</taxon>
        <taxon>Euteleostomi</taxon>
        <taxon>Amphibia</taxon>
        <taxon>Batrachia</taxon>
        <taxon>Anura</taxon>
        <taxon>Neobatrachia</taxon>
        <taxon>Hyloidea</taxon>
        <taxon>Dendrobatidae</taxon>
        <taxon>Dendrobatinae</taxon>
        <taxon>Ranitomeya</taxon>
    </lineage>
</organism>
<feature type="region of interest" description="Disordered" evidence="1">
    <location>
        <begin position="60"/>
        <end position="93"/>
    </location>
</feature>
<dbReference type="PANTHER" id="PTHR31901:SF9">
    <property type="entry name" value="GH3 DOMAIN-CONTAINING PROTEIN"/>
    <property type="match status" value="1"/>
</dbReference>
<accession>A0ABN9KS82</accession>
<feature type="compositionally biased region" description="Basic residues" evidence="1">
    <location>
        <begin position="324"/>
        <end position="333"/>
    </location>
</feature>
<evidence type="ECO:0000313" key="3">
    <source>
        <dbReference type="EMBL" id="CAJ0917525.1"/>
    </source>
</evidence>
<comment type="caution">
    <text evidence="3">The sequence shown here is derived from an EMBL/GenBank/DDBJ whole genome shotgun (WGS) entry which is preliminary data.</text>
</comment>
<keyword evidence="4" id="KW-1185">Reference proteome</keyword>
<dbReference type="Pfam" id="PF23571">
    <property type="entry name" value="GH3_M"/>
    <property type="match status" value="1"/>
</dbReference>
<dbReference type="Pfam" id="PF03321">
    <property type="entry name" value="GH3"/>
    <property type="match status" value="2"/>
</dbReference>
<feature type="region of interest" description="Disordered" evidence="1">
    <location>
        <begin position="324"/>
        <end position="348"/>
    </location>
</feature>
<proteinExistence type="predicted"/>
<name>A0ABN9KS82_9NEOB</name>
<dbReference type="InterPro" id="IPR004993">
    <property type="entry name" value="GH3"/>
</dbReference>
<protein>
    <recommendedName>
        <fullName evidence="2">GH3 middle domain-containing protein</fullName>
    </recommendedName>
</protein>